<dbReference type="AlphaFoldDB" id="A0A2T0TF89"/>
<dbReference type="OrthoDB" id="1521841at2"/>
<proteinExistence type="predicted"/>
<dbReference type="PROSITE" id="PS51257">
    <property type="entry name" value="PROKAR_LIPOPROTEIN"/>
    <property type="match status" value="1"/>
</dbReference>
<sequence>MHRLLLVLSLLFLLSCNKDGGSPTPGTGIGGSTARFTVSDNTLYIVGATSLQAFDITNSSNPIPGAKTTVGMGVETIFPYRDKLFVGTQTGMFIYDITQPARPKQVSVYTHIQSCDPVVAQGNYAYVTLRSGTNCRNRTNNSLDVVDFSDLNNLKQIGSYPMKNPHGLGVDGKLLFVGEGEYGLRILDVSNPAVVLPIQYIDSVKAYDVIPYQNRLIVTSPAGISQYSYATNQLTHLSTLPVQP</sequence>
<dbReference type="InterPro" id="IPR015943">
    <property type="entry name" value="WD40/YVTN_repeat-like_dom_sf"/>
</dbReference>
<accession>A0A2T0TF89</accession>
<gene>
    <name evidence="2" type="ORF">CLV58_103289</name>
</gene>
<dbReference type="EMBL" id="PVTE01000003">
    <property type="protein sequence ID" value="PRY44319.1"/>
    <property type="molecule type" value="Genomic_DNA"/>
</dbReference>
<feature type="signal peptide" evidence="1">
    <location>
        <begin position="1"/>
        <end position="20"/>
    </location>
</feature>
<dbReference type="InterPro" id="IPR013211">
    <property type="entry name" value="LVIVD"/>
</dbReference>
<evidence type="ECO:0000313" key="3">
    <source>
        <dbReference type="Proteomes" id="UP000238375"/>
    </source>
</evidence>
<dbReference type="Gene3D" id="2.130.10.10">
    <property type="entry name" value="YVTN repeat-like/Quinoprotein amine dehydrogenase"/>
    <property type="match status" value="1"/>
</dbReference>
<evidence type="ECO:0000256" key="1">
    <source>
        <dbReference type="SAM" id="SignalP"/>
    </source>
</evidence>
<feature type="chain" id="PRO_5015590970" evidence="1">
    <location>
        <begin position="21"/>
        <end position="244"/>
    </location>
</feature>
<name>A0A2T0TF89_9BACT</name>
<protein>
    <submittedName>
        <fullName evidence="2">LVIVD repeat-containing protein</fullName>
    </submittedName>
</protein>
<keyword evidence="1" id="KW-0732">Signal</keyword>
<dbReference type="SUPFAM" id="SSF63825">
    <property type="entry name" value="YWTD domain"/>
    <property type="match status" value="1"/>
</dbReference>
<organism evidence="2 3">
    <name type="scientific">Spirosoma oryzae</name>
    <dbReference type="NCBI Taxonomy" id="1469603"/>
    <lineage>
        <taxon>Bacteria</taxon>
        <taxon>Pseudomonadati</taxon>
        <taxon>Bacteroidota</taxon>
        <taxon>Cytophagia</taxon>
        <taxon>Cytophagales</taxon>
        <taxon>Cytophagaceae</taxon>
        <taxon>Spirosoma</taxon>
    </lineage>
</organism>
<reference evidence="2 3" key="1">
    <citation type="submission" date="2018-03" db="EMBL/GenBank/DDBJ databases">
        <title>Genomic Encyclopedia of Archaeal and Bacterial Type Strains, Phase II (KMG-II): from individual species to whole genera.</title>
        <authorList>
            <person name="Goeker M."/>
        </authorList>
    </citation>
    <scope>NUCLEOTIDE SEQUENCE [LARGE SCALE GENOMIC DNA]</scope>
    <source>
        <strain evidence="2 3">DSM 28354</strain>
    </source>
</reference>
<comment type="caution">
    <text evidence="2">The sequence shown here is derived from an EMBL/GenBank/DDBJ whole genome shotgun (WGS) entry which is preliminary data.</text>
</comment>
<evidence type="ECO:0000313" key="2">
    <source>
        <dbReference type="EMBL" id="PRY44319.1"/>
    </source>
</evidence>
<keyword evidence="3" id="KW-1185">Reference proteome</keyword>
<dbReference type="Proteomes" id="UP000238375">
    <property type="component" value="Unassembled WGS sequence"/>
</dbReference>
<dbReference type="Pfam" id="PF08309">
    <property type="entry name" value="LVIVD"/>
    <property type="match status" value="3"/>
</dbReference>